<evidence type="ECO:0008006" key="4">
    <source>
        <dbReference type="Google" id="ProtNLM"/>
    </source>
</evidence>
<name>A0ABV2AN38_9EUKA</name>
<proteinExistence type="predicted"/>
<keyword evidence="3" id="KW-1185">Reference proteome</keyword>
<dbReference type="Proteomes" id="UP001439008">
    <property type="component" value="Unassembled WGS sequence"/>
</dbReference>
<evidence type="ECO:0000313" key="2">
    <source>
        <dbReference type="EMBL" id="MES1921086.1"/>
    </source>
</evidence>
<feature type="transmembrane region" description="Helical" evidence="1">
    <location>
        <begin position="48"/>
        <end position="67"/>
    </location>
</feature>
<sequence length="212" mass="24282">MLRPEQPTYSLPSTLLNFVFLLVNCYFYKTIGNSEKTAFPMSGTKSLIVLHFVGMVRFSLMPWLNFLFENLRRVCPITALFFLCNFFFSLHFPSARQLMVPHGYFCLFVFFLHVFHIRFWEDLVFAACFLFVLRLHFRLIAALFRSFWSTLAVSASLGAAVYVLRRGSVGAGEACGAARARVLTEGRLQVLLSASFWAIHFCLQNILSSKES</sequence>
<dbReference type="EMBL" id="JBDODL010001071">
    <property type="protein sequence ID" value="MES1921086.1"/>
    <property type="molecule type" value="Genomic_DNA"/>
</dbReference>
<evidence type="ECO:0000256" key="1">
    <source>
        <dbReference type="SAM" id="Phobius"/>
    </source>
</evidence>
<keyword evidence="1" id="KW-1133">Transmembrane helix</keyword>
<reference evidence="2 3" key="1">
    <citation type="journal article" date="2024" name="BMC Biol.">
        <title>Comparative genomics of Ascetosporea gives new insight into the evolutionary basis for animal parasitism in Rhizaria.</title>
        <authorList>
            <person name="Hiltunen Thoren M."/>
            <person name="Onut-Brannstrom I."/>
            <person name="Alfjorden A."/>
            <person name="Peckova H."/>
            <person name="Swords F."/>
            <person name="Hooper C."/>
            <person name="Holzer A.S."/>
            <person name="Bass D."/>
            <person name="Burki F."/>
        </authorList>
    </citation>
    <scope>NUCLEOTIDE SEQUENCE [LARGE SCALE GENOMIC DNA]</scope>
    <source>
        <strain evidence="2">20-A016</strain>
    </source>
</reference>
<comment type="caution">
    <text evidence="2">The sequence shown here is derived from an EMBL/GenBank/DDBJ whole genome shotgun (WGS) entry which is preliminary data.</text>
</comment>
<gene>
    <name evidence="2" type="ORF">MHBO_002673</name>
</gene>
<organism evidence="2 3">
    <name type="scientific">Bonamia ostreae</name>
    <dbReference type="NCBI Taxonomy" id="126728"/>
    <lineage>
        <taxon>Eukaryota</taxon>
        <taxon>Sar</taxon>
        <taxon>Rhizaria</taxon>
        <taxon>Endomyxa</taxon>
        <taxon>Ascetosporea</taxon>
        <taxon>Haplosporida</taxon>
        <taxon>Bonamia</taxon>
    </lineage>
</organism>
<keyword evidence="1" id="KW-0472">Membrane</keyword>
<feature type="transmembrane region" description="Helical" evidence="1">
    <location>
        <begin position="74"/>
        <end position="92"/>
    </location>
</feature>
<keyword evidence="1" id="KW-0812">Transmembrane</keyword>
<feature type="transmembrane region" description="Helical" evidence="1">
    <location>
        <begin position="98"/>
        <end position="116"/>
    </location>
</feature>
<evidence type="ECO:0000313" key="3">
    <source>
        <dbReference type="Proteomes" id="UP001439008"/>
    </source>
</evidence>
<feature type="transmembrane region" description="Helical" evidence="1">
    <location>
        <begin position="147"/>
        <end position="164"/>
    </location>
</feature>
<accession>A0ABV2AN38</accession>
<protein>
    <recommendedName>
        <fullName evidence="4">Transmembrane protein</fullName>
    </recommendedName>
</protein>
<feature type="transmembrane region" description="Helical" evidence="1">
    <location>
        <begin position="9"/>
        <end position="28"/>
    </location>
</feature>